<evidence type="ECO:0000259" key="2">
    <source>
        <dbReference type="Pfam" id="PF13490"/>
    </source>
</evidence>
<proteinExistence type="predicted"/>
<organism evidence="3 4">
    <name type="scientific">Oleomonas cavernae</name>
    <dbReference type="NCBI Taxonomy" id="2320859"/>
    <lineage>
        <taxon>Bacteria</taxon>
        <taxon>Pseudomonadati</taxon>
        <taxon>Pseudomonadota</taxon>
        <taxon>Alphaproteobacteria</taxon>
        <taxon>Acetobacterales</taxon>
        <taxon>Acetobacteraceae</taxon>
        <taxon>Oleomonas</taxon>
    </lineage>
</organism>
<dbReference type="Gene3D" id="1.10.10.1320">
    <property type="entry name" value="Anti-sigma factor, zinc-finger domain"/>
    <property type="match status" value="1"/>
</dbReference>
<dbReference type="AlphaFoldDB" id="A0A418WEU2"/>
<feature type="domain" description="ChrR-like cupin" evidence="1">
    <location>
        <begin position="124"/>
        <end position="215"/>
    </location>
</feature>
<feature type="domain" description="Putative zinc-finger" evidence="2">
    <location>
        <begin position="28"/>
        <end position="57"/>
    </location>
</feature>
<dbReference type="Gene3D" id="2.60.120.10">
    <property type="entry name" value="Jelly Rolls"/>
    <property type="match status" value="1"/>
</dbReference>
<dbReference type="Pfam" id="PF13490">
    <property type="entry name" value="zf-HC2"/>
    <property type="match status" value="1"/>
</dbReference>
<evidence type="ECO:0000313" key="4">
    <source>
        <dbReference type="Proteomes" id="UP000284605"/>
    </source>
</evidence>
<protein>
    <submittedName>
        <fullName evidence="3">Anti-sigma factor</fullName>
    </submittedName>
</protein>
<evidence type="ECO:0000313" key="3">
    <source>
        <dbReference type="EMBL" id="RJF88516.1"/>
    </source>
</evidence>
<sequence length="236" mass="24842">MAPQAGLQSPAQDHGAVALTPSHHPPLELLFDYAAGTLGPATALVIEMHLALCPHCRDEVATFESAGGELLEAIGPVAMAADAFDQLLRRLDVPVEANPAPVETDDPILAVLPKAIQRIGAQALATTKWRTLVPGVRVLDLPLPTAPKGTVQLIKVGAGRGVPRHTHAGNEFTLVLNGVFNDENGHFAKGDLQITDPTVTHRPLAEPGEMCVVLAVTDAPLRLTGMLGVIQRSLGY</sequence>
<name>A0A418WEU2_9PROT</name>
<dbReference type="InterPro" id="IPR012807">
    <property type="entry name" value="Anti-sigma_ChrR"/>
</dbReference>
<dbReference type="NCBIfam" id="TIGR02451">
    <property type="entry name" value="anti_sig_ChrR"/>
    <property type="match status" value="1"/>
</dbReference>
<dbReference type="InterPro" id="IPR011051">
    <property type="entry name" value="RmlC_Cupin_sf"/>
</dbReference>
<dbReference type="EMBL" id="QYUK01000011">
    <property type="protein sequence ID" value="RJF88516.1"/>
    <property type="molecule type" value="Genomic_DNA"/>
</dbReference>
<dbReference type="InterPro" id="IPR014710">
    <property type="entry name" value="RmlC-like_jellyroll"/>
</dbReference>
<comment type="caution">
    <text evidence="3">The sequence shown here is derived from an EMBL/GenBank/DDBJ whole genome shotgun (WGS) entry which is preliminary data.</text>
</comment>
<dbReference type="InterPro" id="IPR025979">
    <property type="entry name" value="ChrR-like_cupin_dom"/>
</dbReference>
<dbReference type="Proteomes" id="UP000284605">
    <property type="component" value="Unassembled WGS sequence"/>
</dbReference>
<dbReference type="InterPro" id="IPR041916">
    <property type="entry name" value="Anti_sigma_zinc_sf"/>
</dbReference>
<gene>
    <name evidence="3" type="ORF">D3874_17130</name>
</gene>
<dbReference type="CDD" id="cd20301">
    <property type="entry name" value="cupin_ChrR"/>
    <property type="match status" value="1"/>
</dbReference>
<dbReference type="SUPFAM" id="SSF51182">
    <property type="entry name" value="RmlC-like cupins"/>
    <property type="match status" value="1"/>
</dbReference>
<evidence type="ECO:0000259" key="1">
    <source>
        <dbReference type="Pfam" id="PF12973"/>
    </source>
</evidence>
<dbReference type="InterPro" id="IPR027383">
    <property type="entry name" value="Znf_put"/>
</dbReference>
<keyword evidence="4" id="KW-1185">Reference proteome</keyword>
<dbReference type="Pfam" id="PF12973">
    <property type="entry name" value="Cupin_7"/>
    <property type="match status" value="1"/>
</dbReference>
<reference evidence="3 4" key="1">
    <citation type="submission" date="2018-09" db="EMBL/GenBank/DDBJ databases">
        <authorList>
            <person name="Zhu H."/>
        </authorList>
    </citation>
    <scope>NUCLEOTIDE SEQUENCE [LARGE SCALE GENOMIC DNA]</scope>
    <source>
        <strain evidence="3 4">K1W22B-8</strain>
    </source>
</reference>
<accession>A0A418WEU2</accession>